<dbReference type="EMBL" id="CACVBS010000031">
    <property type="protein sequence ID" value="CAA7261043.1"/>
    <property type="molecule type" value="Genomic_DNA"/>
</dbReference>
<gene>
    <name evidence="2" type="ORF">AAE3_LOCUS3344</name>
</gene>
<dbReference type="Proteomes" id="UP000467700">
    <property type="component" value="Unassembled WGS sequence"/>
</dbReference>
<evidence type="ECO:0000313" key="2">
    <source>
        <dbReference type="EMBL" id="CAA7261043.1"/>
    </source>
</evidence>
<reference evidence="2 3" key="1">
    <citation type="submission" date="2020-01" db="EMBL/GenBank/DDBJ databases">
        <authorList>
            <person name="Gupta K D."/>
        </authorList>
    </citation>
    <scope>NUCLEOTIDE SEQUENCE [LARGE SCALE GENOMIC DNA]</scope>
</reference>
<proteinExistence type="predicted"/>
<feature type="region of interest" description="Disordered" evidence="1">
    <location>
        <begin position="22"/>
        <end position="49"/>
    </location>
</feature>
<evidence type="ECO:0000256" key="1">
    <source>
        <dbReference type="SAM" id="MobiDB-lite"/>
    </source>
</evidence>
<accession>A0A8S0WFX7</accession>
<keyword evidence="3" id="KW-1185">Reference proteome</keyword>
<comment type="caution">
    <text evidence="2">The sequence shown here is derived from an EMBL/GenBank/DDBJ whole genome shotgun (WGS) entry which is preliminary data.</text>
</comment>
<protein>
    <submittedName>
        <fullName evidence="2">Uncharacterized protein</fullName>
    </submittedName>
</protein>
<sequence length="102" mass="11297">MELAGYGEVIGSESVATRERFGVARDHSEDDETGAGMTQVDLGEPTQSVKTPTGGMAFIFDFNLNSYFDRLLWMPHQRTLRAASTSLGLVFSPLVLQRERDL</sequence>
<dbReference type="AlphaFoldDB" id="A0A8S0WFX7"/>
<evidence type="ECO:0000313" key="3">
    <source>
        <dbReference type="Proteomes" id="UP000467700"/>
    </source>
</evidence>
<name>A0A8S0WFX7_CYCAE</name>
<organism evidence="2 3">
    <name type="scientific">Cyclocybe aegerita</name>
    <name type="common">Black poplar mushroom</name>
    <name type="synonym">Agrocybe aegerita</name>
    <dbReference type="NCBI Taxonomy" id="1973307"/>
    <lineage>
        <taxon>Eukaryota</taxon>
        <taxon>Fungi</taxon>
        <taxon>Dikarya</taxon>
        <taxon>Basidiomycota</taxon>
        <taxon>Agaricomycotina</taxon>
        <taxon>Agaricomycetes</taxon>
        <taxon>Agaricomycetidae</taxon>
        <taxon>Agaricales</taxon>
        <taxon>Agaricineae</taxon>
        <taxon>Bolbitiaceae</taxon>
        <taxon>Cyclocybe</taxon>
    </lineage>
</organism>